<evidence type="ECO:0000256" key="11">
    <source>
        <dbReference type="ARBA" id="ARBA00032593"/>
    </source>
</evidence>
<dbReference type="PROSITE" id="PS50944">
    <property type="entry name" value="HTH_DTXR"/>
    <property type="match status" value="1"/>
</dbReference>
<feature type="domain" description="HTH dtxR-type" evidence="12">
    <location>
        <begin position="20"/>
        <end position="81"/>
    </location>
</feature>
<keyword evidence="10" id="KW-0464">Manganese</keyword>
<sequence length="138" mass="16183">MEESEFRTLKGYRLKNNRAVTDAMEDYLEMICRCEKQDGYARVNHIAAALGVKPSSASKMVANLKELGYVDSQRYGMVKLTPKGWELGEYLLYRHDVLHRFLCLLNHTDDEIEQVEQIEHFFDEKTIENLERLLQRLA</sequence>
<dbReference type="SUPFAM" id="SSF46785">
    <property type="entry name" value="Winged helix' DNA-binding domain"/>
    <property type="match status" value="1"/>
</dbReference>
<keyword evidence="5" id="KW-0678">Repressor</keyword>
<dbReference type="GO" id="GO:0046914">
    <property type="term" value="F:transition metal ion binding"/>
    <property type="evidence" value="ECO:0007669"/>
    <property type="project" value="InterPro"/>
</dbReference>
<keyword evidence="6" id="KW-0805">Transcription regulation</keyword>
<keyword evidence="9" id="KW-0804">Transcription</keyword>
<proteinExistence type="inferred from homology"/>
<keyword evidence="7 13" id="KW-0238">DNA-binding</keyword>
<dbReference type="GO" id="GO:0046983">
    <property type="term" value="F:protein dimerization activity"/>
    <property type="evidence" value="ECO:0007669"/>
    <property type="project" value="InterPro"/>
</dbReference>
<dbReference type="PANTHER" id="PTHR33238">
    <property type="entry name" value="IRON (METAL) DEPENDENT REPRESSOR, DTXR FAMILY"/>
    <property type="match status" value="1"/>
</dbReference>
<dbReference type="InterPro" id="IPR001367">
    <property type="entry name" value="Fe_dep_repressor"/>
</dbReference>
<evidence type="ECO:0000256" key="8">
    <source>
        <dbReference type="ARBA" id="ARBA00023159"/>
    </source>
</evidence>
<dbReference type="AlphaFoldDB" id="A0A926DWA0"/>
<dbReference type="InterPro" id="IPR036421">
    <property type="entry name" value="Fe_dep_repressor_sf"/>
</dbReference>
<evidence type="ECO:0000256" key="4">
    <source>
        <dbReference type="ARBA" id="ARBA00022490"/>
    </source>
</evidence>
<evidence type="ECO:0000259" key="12">
    <source>
        <dbReference type="PROSITE" id="PS50944"/>
    </source>
</evidence>
<evidence type="ECO:0000256" key="1">
    <source>
        <dbReference type="ARBA" id="ARBA00004496"/>
    </source>
</evidence>
<reference evidence="13" key="1">
    <citation type="submission" date="2020-08" db="EMBL/GenBank/DDBJ databases">
        <title>Genome public.</title>
        <authorList>
            <person name="Liu C."/>
            <person name="Sun Q."/>
        </authorList>
    </citation>
    <scope>NUCLEOTIDE SEQUENCE</scope>
    <source>
        <strain evidence="13">NSJ-31</strain>
    </source>
</reference>
<evidence type="ECO:0000256" key="7">
    <source>
        <dbReference type="ARBA" id="ARBA00023125"/>
    </source>
</evidence>
<dbReference type="InterPro" id="IPR036388">
    <property type="entry name" value="WH-like_DNA-bd_sf"/>
</dbReference>
<dbReference type="InterPro" id="IPR022687">
    <property type="entry name" value="HTH_DTXR"/>
</dbReference>
<organism evidence="13 14">
    <name type="scientific">Ligaoa zhengdingensis</name>
    <dbReference type="NCBI Taxonomy" id="2763658"/>
    <lineage>
        <taxon>Bacteria</taxon>
        <taxon>Bacillati</taxon>
        <taxon>Bacillota</taxon>
        <taxon>Clostridia</taxon>
        <taxon>Eubacteriales</taxon>
        <taxon>Oscillospiraceae</taxon>
        <taxon>Ligaoa</taxon>
    </lineage>
</organism>
<dbReference type="Proteomes" id="UP000653127">
    <property type="component" value="Unassembled WGS sequence"/>
</dbReference>
<keyword evidence="14" id="KW-1185">Reference proteome</keyword>
<dbReference type="GO" id="GO:0003700">
    <property type="term" value="F:DNA-binding transcription factor activity"/>
    <property type="evidence" value="ECO:0007669"/>
    <property type="project" value="InterPro"/>
</dbReference>
<dbReference type="Gene3D" id="1.10.60.10">
    <property type="entry name" value="Iron dependent repressor, metal binding and dimerisation domain"/>
    <property type="match status" value="1"/>
</dbReference>
<dbReference type="Gene3D" id="1.10.10.10">
    <property type="entry name" value="Winged helix-like DNA-binding domain superfamily/Winged helix DNA-binding domain"/>
    <property type="match status" value="1"/>
</dbReference>
<accession>A0A926DWA0</accession>
<evidence type="ECO:0000313" key="13">
    <source>
        <dbReference type="EMBL" id="MBC8545911.1"/>
    </source>
</evidence>
<evidence type="ECO:0000256" key="5">
    <source>
        <dbReference type="ARBA" id="ARBA00022491"/>
    </source>
</evidence>
<dbReference type="InterPro" id="IPR022689">
    <property type="entry name" value="Iron_dep_repressor"/>
</dbReference>
<evidence type="ECO:0000256" key="10">
    <source>
        <dbReference type="ARBA" id="ARBA00023211"/>
    </source>
</evidence>
<comment type="similarity">
    <text evidence="2">Belongs to the DtxR/MntR family.</text>
</comment>
<keyword evidence="4" id="KW-0963">Cytoplasm</keyword>
<dbReference type="PANTHER" id="PTHR33238:SF11">
    <property type="entry name" value="TRANSCRIPTIONAL REGULATOR MNTR"/>
    <property type="match status" value="1"/>
</dbReference>
<name>A0A926DWA0_9FIRM</name>
<dbReference type="InterPro" id="IPR036390">
    <property type="entry name" value="WH_DNA-bd_sf"/>
</dbReference>
<comment type="subcellular location">
    <subcellularLocation>
        <location evidence="1">Cytoplasm</location>
    </subcellularLocation>
</comment>
<gene>
    <name evidence="13" type="ORF">H8711_03015</name>
</gene>
<comment type="caution">
    <text evidence="13">The sequence shown here is derived from an EMBL/GenBank/DDBJ whole genome shotgun (WGS) entry which is preliminary data.</text>
</comment>
<dbReference type="InterPro" id="IPR050536">
    <property type="entry name" value="DtxR_MntR_Metal-Reg"/>
</dbReference>
<evidence type="ECO:0000256" key="2">
    <source>
        <dbReference type="ARBA" id="ARBA00007871"/>
    </source>
</evidence>
<keyword evidence="8" id="KW-0010">Activator</keyword>
<dbReference type="RefSeq" id="WP_249282060.1">
    <property type="nucleotide sequence ID" value="NZ_JACRST010000002.1"/>
</dbReference>
<evidence type="ECO:0000256" key="3">
    <source>
        <dbReference type="ARBA" id="ARBA00011738"/>
    </source>
</evidence>
<evidence type="ECO:0000256" key="6">
    <source>
        <dbReference type="ARBA" id="ARBA00023015"/>
    </source>
</evidence>
<evidence type="ECO:0000256" key="9">
    <source>
        <dbReference type="ARBA" id="ARBA00023163"/>
    </source>
</evidence>
<dbReference type="Pfam" id="PF02742">
    <property type="entry name" value="Fe_dep_repr_C"/>
    <property type="match status" value="1"/>
</dbReference>
<dbReference type="SMART" id="SM00529">
    <property type="entry name" value="HTH_DTXR"/>
    <property type="match status" value="1"/>
</dbReference>
<comment type="subunit">
    <text evidence="3">Homodimer.</text>
</comment>
<dbReference type="Pfam" id="PF01325">
    <property type="entry name" value="Fe_dep_repress"/>
    <property type="match status" value="1"/>
</dbReference>
<dbReference type="GO" id="GO:0003677">
    <property type="term" value="F:DNA binding"/>
    <property type="evidence" value="ECO:0007669"/>
    <property type="project" value="UniProtKB-KW"/>
</dbReference>
<evidence type="ECO:0000313" key="14">
    <source>
        <dbReference type="Proteomes" id="UP000653127"/>
    </source>
</evidence>
<dbReference type="EMBL" id="JACRST010000002">
    <property type="protein sequence ID" value="MBC8545911.1"/>
    <property type="molecule type" value="Genomic_DNA"/>
</dbReference>
<protein>
    <recommendedName>
        <fullName evidence="11">Manganese transport regulator</fullName>
    </recommendedName>
</protein>
<dbReference type="GO" id="GO:0005737">
    <property type="term" value="C:cytoplasm"/>
    <property type="evidence" value="ECO:0007669"/>
    <property type="project" value="UniProtKB-SubCell"/>
</dbReference>